<protein>
    <recommendedName>
        <fullName evidence="2">FHA domain-containing protein</fullName>
    </recommendedName>
</protein>
<keyword evidence="1" id="KW-0597">Phosphoprotein</keyword>
<dbReference type="Proteomes" id="UP000004946">
    <property type="component" value="Chromosome"/>
</dbReference>
<keyword evidence="4" id="KW-1185">Reference proteome</keyword>
<dbReference type="EMBL" id="AEON01000002">
    <property type="protein sequence ID" value="EFT82650.1"/>
    <property type="molecule type" value="Genomic_DNA"/>
</dbReference>
<gene>
    <name evidence="3" type="ORF">HMPREF0620_1335</name>
</gene>
<dbReference type="AlphaFoldDB" id="E6K2U6"/>
<dbReference type="InterPro" id="IPR000253">
    <property type="entry name" value="FHA_dom"/>
</dbReference>
<evidence type="ECO:0000313" key="4">
    <source>
        <dbReference type="Proteomes" id="UP000004946"/>
    </source>
</evidence>
<sequence length="253" mass="27846">MISLKRLFDRIFFRNRRGQVSGLSSTRAEIPRLPPISSPEQLARPMGADITDRMMAVGRPFPQAVGNPLKGVERDSLLDSAEPVAKSVVKPVAQPVSPSAAPLGHQSVVPLINNQQAPAPARIPLPVPEPQRPAPAYQILFSDGRLIRIDPREGAVIYQIGRSLPEHLPEGVHPMPVDDGTGLISRSHFLLGYSREGVLWVQDLHSSNGTRIVDTLTEERWKVPSESRVRVKPSQRVEFGHSSLTISLEEEPL</sequence>
<organism evidence="3 4">
    <name type="scientific">Parascardovia denticolens DSM 10105 = JCM 12538</name>
    <dbReference type="NCBI Taxonomy" id="864564"/>
    <lineage>
        <taxon>Bacteria</taxon>
        <taxon>Bacillati</taxon>
        <taxon>Actinomycetota</taxon>
        <taxon>Actinomycetes</taxon>
        <taxon>Bifidobacteriales</taxon>
        <taxon>Bifidobacteriaceae</taxon>
        <taxon>Parascardovia</taxon>
    </lineage>
</organism>
<dbReference type="CDD" id="cd00060">
    <property type="entry name" value="FHA"/>
    <property type="match status" value="1"/>
</dbReference>
<proteinExistence type="predicted"/>
<dbReference type="PATRIC" id="fig|864564.6.peg.368"/>
<reference evidence="3 4" key="1">
    <citation type="submission" date="2010-12" db="EMBL/GenBank/DDBJ databases">
        <authorList>
            <person name="Muzny D."/>
            <person name="Qin X."/>
            <person name="Buhay C."/>
            <person name="Dugan-Rocha S."/>
            <person name="Ding Y."/>
            <person name="Chen G."/>
            <person name="Hawes A."/>
            <person name="Holder M."/>
            <person name="Jhangiani S."/>
            <person name="Johnson A."/>
            <person name="Khan Z."/>
            <person name="Li Z."/>
            <person name="Liu W."/>
            <person name="Liu X."/>
            <person name="Perez L."/>
            <person name="Shen H."/>
            <person name="Wang Q."/>
            <person name="Watt J."/>
            <person name="Xi L."/>
            <person name="Xin Y."/>
            <person name="Zhou J."/>
            <person name="Deng J."/>
            <person name="Jiang H."/>
            <person name="Liu Y."/>
            <person name="Qu J."/>
            <person name="Song X.-Z."/>
            <person name="Zhang L."/>
            <person name="Villasana D."/>
            <person name="Johnson A."/>
            <person name="Liu J."/>
            <person name="Liyanage D."/>
            <person name="Lorensuhewa L."/>
            <person name="Robinson T."/>
            <person name="Song A."/>
            <person name="Song B.-B."/>
            <person name="Dinh H."/>
            <person name="Thornton R."/>
            <person name="Coyle M."/>
            <person name="Francisco L."/>
            <person name="Jackson L."/>
            <person name="Javaid M."/>
            <person name="Korchina V."/>
            <person name="Kovar C."/>
            <person name="Mata R."/>
            <person name="Mathew T."/>
            <person name="Ngo R."/>
            <person name="Nguyen L."/>
            <person name="Nguyen N."/>
            <person name="Okwuonu G."/>
            <person name="Ongeri F."/>
            <person name="Pham C."/>
            <person name="Simmons D."/>
            <person name="Wilczek-Boney K."/>
            <person name="Hale W."/>
            <person name="Jakkamsetti A."/>
            <person name="Pham P."/>
            <person name="Ruth R."/>
            <person name="San Lucas F."/>
            <person name="Warren J."/>
            <person name="Zhang J."/>
            <person name="Zhao Z."/>
            <person name="Zhou C."/>
            <person name="Zhu D."/>
            <person name="Lee S."/>
            <person name="Bess C."/>
            <person name="Blankenburg K."/>
            <person name="Forbes L."/>
            <person name="Fu Q."/>
            <person name="Gubbala S."/>
            <person name="Hirani K."/>
            <person name="Jayaseelan J.C."/>
            <person name="Lara F."/>
            <person name="Munidasa M."/>
            <person name="Palculict T."/>
            <person name="Patil S."/>
            <person name="Pu L.-L."/>
            <person name="Saada N."/>
            <person name="Tang L."/>
            <person name="Weissenberger G."/>
            <person name="Zhu Y."/>
            <person name="Hemphill L."/>
            <person name="Shang Y."/>
            <person name="Youmans B."/>
            <person name="Ayvaz T."/>
            <person name="Ross M."/>
            <person name="Santibanez J."/>
            <person name="Aqrawi P."/>
            <person name="Gross S."/>
            <person name="Joshi V."/>
            <person name="Fowler G."/>
            <person name="Nazareth L."/>
            <person name="Reid J."/>
            <person name="Worley K."/>
            <person name="Petrosino J."/>
            <person name="Highlander S."/>
            <person name="Gibbs R."/>
        </authorList>
    </citation>
    <scope>NUCLEOTIDE SEQUENCE [LARGE SCALE GENOMIC DNA]</scope>
    <source>
        <strain evidence="3 4">DSM 10105</strain>
    </source>
</reference>
<dbReference type="Gene3D" id="2.60.200.20">
    <property type="match status" value="1"/>
</dbReference>
<dbReference type="SUPFAM" id="SSF49879">
    <property type="entry name" value="SMAD/FHA domain"/>
    <property type="match status" value="1"/>
</dbReference>
<accession>E6K2U6</accession>
<dbReference type="Pfam" id="PF00498">
    <property type="entry name" value="FHA"/>
    <property type="match status" value="1"/>
</dbReference>
<dbReference type="KEGG" id="pdo:PSDT_0337"/>
<dbReference type="PROSITE" id="PS50006">
    <property type="entry name" value="FHA_DOMAIN"/>
    <property type="match status" value="1"/>
</dbReference>
<name>E6K2U6_PARDN</name>
<dbReference type="InterPro" id="IPR008984">
    <property type="entry name" value="SMAD_FHA_dom_sf"/>
</dbReference>
<feature type="domain" description="FHA" evidence="2">
    <location>
        <begin position="158"/>
        <end position="212"/>
    </location>
</feature>
<evidence type="ECO:0000256" key="1">
    <source>
        <dbReference type="ARBA" id="ARBA00022553"/>
    </source>
</evidence>
<dbReference type="RefSeq" id="WP_006289700.1">
    <property type="nucleotide sequence ID" value="NZ_AP012333.1"/>
</dbReference>
<evidence type="ECO:0000259" key="2">
    <source>
        <dbReference type="PROSITE" id="PS50006"/>
    </source>
</evidence>
<comment type="caution">
    <text evidence="3">The sequence shown here is derived from an EMBL/GenBank/DDBJ whole genome shotgun (WGS) entry which is preliminary data.</text>
</comment>
<evidence type="ECO:0000313" key="3">
    <source>
        <dbReference type="EMBL" id="EFT82650.1"/>
    </source>
</evidence>
<dbReference type="HOGENOM" id="CLU_1097733_0_0_11"/>